<keyword evidence="2" id="KW-1185">Reference proteome</keyword>
<evidence type="ECO:0000313" key="1">
    <source>
        <dbReference type="EMBL" id="ANE46195.1"/>
    </source>
</evidence>
<proteinExistence type="predicted"/>
<dbReference type="OrthoDB" id="2634667at2"/>
<accession>A0A172TGL1</accession>
<dbReference type="PATRIC" id="fig|1178515.4.peg.1554"/>
<dbReference type="AlphaFoldDB" id="A0A172TGL1"/>
<protein>
    <submittedName>
        <fullName evidence="1">Uncharacterized protein</fullName>
    </submittedName>
</protein>
<organism evidence="1 2">
    <name type="scientific">Paenibacillus swuensis</name>
    <dbReference type="NCBI Taxonomy" id="1178515"/>
    <lineage>
        <taxon>Bacteria</taxon>
        <taxon>Bacillati</taxon>
        <taxon>Bacillota</taxon>
        <taxon>Bacilli</taxon>
        <taxon>Bacillales</taxon>
        <taxon>Paenibacillaceae</taxon>
        <taxon>Paenibacillus</taxon>
    </lineage>
</organism>
<dbReference type="Proteomes" id="UP000076927">
    <property type="component" value="Chromosome"/>
</dbReference>
<gene>
    <name evidence="1" type="ORF">SY83_07830</name>
</gene>
<dbReference type="KEGG" id="pswu:SY83_07830"/>
<sequence>MEHEIGPHEPYAVTNLNRHEKLIDKIQQLESQMREELGEEITLISYTKNAHADLPACRAGLDN</sequence>
<evidence type="ECO:0000313" key="2">
    <source>
        <dbReference type="Proteomes" id="UP000076927"/>
    </source>
</evidence>
<dbReference type="EMBL" id="CP011388">
    <property type="protein sequence ID" value="ANE46195.1"/>
    <property type="molecule type" value="Genomic_DNA"/>
</dbReference>
<dbReference type="STRING" id="1178515.SY83_07830"/>
<reference evidence="1 2" key="1">
    <citation type="submission" date="2015-01" db="EMBL/GenBank/DDBJ databases">
        <title>Paenibacillus swuensis/DY6/whole genome sequencing.</title>
        <authorList>
            <person name="Kim M.K."/>
            <person name="Srinivasan S."/>
            <person name="Lee J.-J."/>
        </authorList>
    </citation>
    <scope>NUCLEOTIDE SEQUENCE [LARGE SCALE GENOMIC DNA]</scope>
    <source>
        <strain evidence="1 2">DY6</strain>
    </source>
</reference>
<dbReference type="RefSeq" id="WP_068605728.1">
    <property type="nucleotide sequence ID" value="NZ_CP011388.1"/>
</dbReference>
<name>A0A172TGL1_9BACL</name>